<name>A0A1V3IYL9_9PAST</name>
<reference evidence="2 3" key="1">
    <citation type="submission" date="2016-10" db="EMBL/GenBank/DDBJ databases">
        <title>Rodentibacter gen. nov. and new species.</title>
        <authorList>
            <person name="Christensen H."/>
        </authorList>
    </citation>
    <scope>NUCLEOTIDE SEQUENCE [LARGE SCALE GENOMIC DNA]</scope>
    <source>
        <strain evidence="2 3">H1987082031</strain>
    </source>
</reference>
<evidence type="ECO:0000313" key="3">
    <source>
        <dbReference type="Proteomes" id="UP000189161"/>
    </source>
</evidence>
<evidence type="ECO:0000313" key="2">
    <source>
        <dbReference type="EMBL" id="OOF47501.1"/>
    </source>
</evidence>
<accession>A0A1V3IYL9</accession>
<keyword evidence="1" id="KW-0472">Membrane</keyword>
<feature type="transmembrane region" description="Helical" evidence="1">
    <location>
        <begin position="59"/>
        <end position="76"/>
    </location>
</feature>
<organism evidence="2 3">
    <name type="scientific">Rodentibacter trehalosifermentans</name>
    <dbReference type="NCBI Taxonomy" id="1908263"/>
    <lineage>
        <taxon>Bacteria</taxon>
        <taxon>Pseudomonadati</taxon>
        <taxon>Pseudomonadota</taxon>
        <taxon>Gammaproteobacteria</taxon>
        <taxon>Pasteurellales</taxon>
        <taxon>Pasteurellaceae</taxon>
        <taxon>Rodentibacter</taxon>
    </lineage>
</organism>
<proteinExistence type="predicted"/>
<dbReference type="Proteomes" id="UP000189161">
    <property type="component" value="Unassembled WGS sequence"/>
</dbReference>
<feature type="transmembrane region" description="Helical" evidence="1">
    <location>
        <begin position="82"/>
        <end position="102"/>
    </location>
</feature>
<evidence type="ECO:0000256" key="1">
    <source>
        <dbReference type="SAM" id="Phobius"/>
    </source>
</evidence>
<keyword evidence="1" id="KW-0812">Transmembrane</keyword>
<dbReference type="EMBL" id="MLHL01000051">
    <property type="protein sequence ID" value="OOF47501.1"/>
    <property type="molecule type" value="Genomic_DNA"/>
</dbReference>
<dbReference type="RefSeq" id="WP_077478548.1">
    <property type="nucleotide sequence ID" value="NZ_MLHL01000051.1"/>
</dbReference>
<dbReference type="AlphaFoldDB" id="A0A1V3IYL9"/>
<dbReference type="OrthoDB" id="9930186at2"/>
<protein>
    <submittedName>
        <fullName evidence="2">Uncharacterized protein</fullName>
    </submittedName>
</protein>
<comment type="caution">
    <text evidence="2">The sequence shown here is derived from an EMBL/GenBank/DDBJ whole genome shotgun (WGS) entry which is preliminary data.</text>
</comment>
<keyword evidence="1" id="KW-1133">Transmembrane helix</keyword>
<feature type="transmembrane region" description="Helical" evidence="1">
    <location>
        <begin position="123"/>
        <end position="142"/>
    </location>
</feature>
<sequence>MCFQYSAEDRYLIDKEFIDKIKEEQRRKIASFILRIILVPIIVYLSYSIDITQSETGKLYGLLMLSMLGLMLPIFLVKAISLGILFILKPTMLVTNIIIYVINKLTKLDLPTDSGNELATEDYFKLLILVSYIIISSCLLWFTFFEIENENYRTIVATTVSILYGSAISKFLDPLLLIAGFDIEILKKRKKKNDK</sequence>
<keyword evidence="3" id="KW-1185">Reference proteome</keyword>
<gene>
    <name evidence="2" type="ORF">BKK52_08975</name>
</gene>
<feature type="transmembrane region" description="Helical" evidence="1">
    <location>
        <begin position="29"/>
        <end position="47"/>
    </location>
</feature>